<sequence>MLLKKSSLIIASVQIRSLSGRAYAVGHLAAAPPACSAVPTHQLFLRFAIKIRLVCEERSMMTRSMGARRRGAGAGARSQINSRGRGAGRTAPGALRRPPPLRLFQITIAFVPTADRGARVFFLLALNGQLPLR</sequence>
<dbReference type="AlphaFoldDB" id="A0A4C1YNY8"/>
<evidence type="ECO:0000256" key="1">
    <source>
        <dbReference type="SAM" id="MobiDB-lite"/>
    </source>
</evidence>
<gene>
    <name evidence="2" type="ORF">EVAR_54033_1</name>
</gene>
<feature type="region of interest" description="Disordered" evidence="1">
    <location>
        <begin position="65"/>
        <end position="96"/>
    </location>
</feature>
<dbReference type="Proteomes" id="UP000299102">
    <property type="component" value="Unassembled WGS sequence"/>
</dbReference>
<organism evidence="2 3">
    <name type="scientific">Eumeta variegata</name>
    <name type="common">Bagworm moth</name>
    <name type="synonym">Eumeta japonica</name>
    <dbReference type="NCBI Taxonomy" id="151549"/>
    <lineage>
        <taxon>Eukaryota</taxon>
        <taxon>Metazoa</taxon>
        <taxon>Ecdysozoa</taxon>
        <taxon>Arthropoda</taxon>
        <taxon>Hexapoda</taxon>
        <taxon>Insecta</taxon>
        <taxon>Pterygota</taxon>
        <taxon>Neoptera</taxon>
        <taxon>Endopterygota</taxon>
        <taxon>Lepidoptera</taxon>
        <taxon>Glossata</taxon>
        <taxon>Ditrysia</taxon>
        <taxon>Tineoidea</taxon>
        <taxon>Psychidae</taxon>
        <taxon>Oiketicinae</taxon>
        <taxon>Eumeta</taxon>
    </lineage>
</organism>
<reference evidence="2 3" key="1">
    <citation type="journal article" date="2019" name="Commun. Biol.">
        <title>The bagworm genome reveals a unique fibroin gene that provides high tensile strength.</title>
        <authorList>
            <person name="Kono N."/>
            <person name="Nakamura H."/>
            <person name="Ohtoshi R."/>
            <person name="Tomita M."/>
            <person name="Numata K."/>
            <person name="Arakawa K."/>
        </authorList>
    </citation>
    <scope>NUCLEOTIDE SEQUENCE [LARGE SCALE GENOMIC DNA]</scope>
</reference>
<keyword evidence="3" id="KW-1185">Reference proteome</keyword>
<name>A0A4C1YNY8_EUMVA</name>
<comment type="caution">
    <text evidence="2">The sequence shown here is derived from an EMBL/GenBank/DDBJ whole genome shotgun (WGS) entry which is preliminary data.</text>
</comment>
<dbReference type="EMBL" id="BGZK01001351">
    <property type="protein sequence ID" value="GBP77868.1"/>
    <property type="molecule type" value="Genomic_DNA"/>
</dbReference>
<protein>
    <submittedName>
        <fullName evidence="2">Uncharacterized protein</fullName>
    </submittedName>
</protein>
<evidence type="ECO:0000313" key="3">
    <source>
        <dbReference type="Proteomes" id="UP000299102"/>
    </source>
</evidence>
<accession>A0A4C1YNY8</accession>
<proteinExistence type="predicted"/>
<evidence type="ECO:0000313" key="2">
    <source>
        <dbReference type="EMBL" id="GBP77868.1"/>
    </source>
</evidence>